<evidence type="ECO:0000256" key="16">
    <source>
        <dbReference type="SAM" id="MobiDB-lite"/>
    </source>
</evidence>
<keyword evidence="10" id="KW-1133">Transmembrane helix</keyword>
<evidence type="ECO:0000256" key="2">
    <source>
        <dbReference type="ARBA" id="ARBA00011902"/>
    </source>
</evidence>
<dbReference type="VEuPathDB" id="TrichDB:TVAGG3_0795220"/>
<evidence type="ECO:0000256" key="4">
    <source>
        <dbReference type="ARBA" id="ARBA00022679"/>
    </source>
</evidence>
<evidence type="ECO:0000256" key="5">
    <source>
        <dbReference type="ARBA" id="ARBA00022692"/>
    </source>
</evidence>
<evidence type="ECO:0000256" key="6">
    <source>
        <dbReference type="ARBA" id="ARBA00022729"/>
    </source>
</evidence>
<evidence type="ECO:0000256" key="8">
    <source>
        <dbReference type="ARBA" id="ARBA00022777"/>
    </source>
</evidence>
<dbReference type="GO" id="GO:0005886">
    <property type="term" value="C:plasma membrane"/>
    <property type="evidence" value="ECO:0007669"/>
    <property type="project" value="UniProtKB-SubCell"/>
</dbReference>
<reference evidence="18" key="2">
    <citation type="journal article" date="2007" name="Science">
        <title>Draft genome sequence of the sexually transmitted pathogen Trichomonas vaginalis.</title>
        <authorList>
            <person name="Carlton J.M."/>
            <person name="Hirt R.P."/>
            <person name="Silva J.C."/>
            <person name="Delcher A.L."/>
            <person name="Schatz M."/>
            <person name="Zhao Q."/>
            <person name="Wortman J.R."/>
            <person name="Bidwell S.L."/>
            <person name="Alsmark U.C.M."/>
            <person name="Besteiro S."/>
            <person name="Sicheritz-Ponten T."/>
            <person name="Noel C.J."/>
            <person name="Dacks J.B."/>
            <person name="Foster P.G."/>
            <person name="Simillion C."/>
            <person name="Van de Peer Y."/>
            <person name="Miranda-Saavedra D."/>
            <person name="Barton G.J."/>
            <person name="Westrop G.D."/>
            <person name="Mueller S."/>
            <person name="Dessi D."/>
            <person name="Fiori P.L."/>
            <person name="Ren Q."/>
            <person name="Paulsen I."/>
            <person name="Zhang H."/>
            <person name="Bastida-Corcuera F.D."/>
            <person name="Simoes-Barbosa A."/>
            <person name="Brown M.T."/>
            <person name="Hayes R.D."/>
            <person name="Mukherjee M."/>
            <person name="Okumura C.Y."/>
            <person name="Schneider R."/>
            <person name="Smith A.J."/>
            <person name="Vanacova S."/>
            <person name="Villalvazo M."/>
            <person name="Haas B.J."/>
            <person name="Pertea M."/>
            <person name="Feldblyum T.V."/>
            <person name="Utterback T.R."/>
            <person name="Shu C.L."/>
            <person name="Osoegawa K."/>
            <person name="de Jong P.J."/>
            <person name="Hrdy I."/>
            <person name="Horvathova L."/>
            <person name="Zubacova Z."/>
            <person name="Dolezal P."/>
            <person name="Malik S.B."/>
            <person name="Logsdon J.M. Jr."/>
            <person name="Henze K."/>
            <person name="Gupta A."/>
            <person name="Wang C.C."/>
            <person name="Dunne R.L."/>
            <person name="Upcroft J.A."/>
            <person name="Upcroft P."/>
            <person name="White O."/>
            <person name="Salzberg S.L."/>
            <person name="Tang P."/>
            <person name="Chiu C.-H."/>
            <person name="Lee Y.-S."/>
            <person name="Embley T.M."/>
            <person name="Coombs G.H."/>
            <person name="Mottram J.C."/>
            <person name="Tachezy J."/>
            <person name="Fraser-Liggett C.M."/>
            <person name="Johnson P.J."/>
        </authorList>
    </citation>
    <scope>NUCLEOTIDE SEQUENCE [LARGE SCALE GENOMIC DNA]</scope>
    <source>
        <strain evidence="18">G3</strain>
    </source>
</reference>
<evidence type="ECO:0000256" key="11">
    <source>
        <dbReference type="ARBA" id="ARBA00023136"/>
    </source>
</evidence>
<evidence type="ECO:0000256" key="3">
    <source>
        <dbReference type="ARBA" id="ARBA00022475"/>
    </source>
</evidence>
<feature type="domain" description="ALK/LTK-like glycine-rich" evidence="17">
    <location>
        <begin position="1"/>
        <end position="243"/>
    </location>
</feature>
<dbReference type="RefSeq" id="XP_001302669.1">
    <property type="nucleotide sequence ID" value="XM_001302668.1"/>
</dbReference>
<gene>
    <name evidence="18" type="ORF">TVAG_137480</name>
</gene>
<dbReference type="InterPro" id="IPR055163">
    <property type="entry name" value="ALK/LTK-like_GRD"/>
</dbReference>
<evidence type="ECO:0000313" key="19">
    <source>
        <dbReference type="Proteomes" id="UP000001542"/>
    </source>
</evidence>
<evidence type="ECO:0000256" key="1">
    <source>
        <dbReference type="ARBA" id="ARBA00004251"/>
    </source>
</evidence>
<evidence type="ECO:0000256" key="12">
    <source>
        <dbReference type="ARBA" id="ARBA00023137"/>
    </source>
</evidence>
<organism evidence="18 19">
    <name type="scientific">Trichomonas vaginalis (strain ATCC PRA-98 / G3)</name>
    <dbReference type="NCBI Taxonomy" id="412133"/>
    <lineage>
        <taxon>Eukaryota</taxon>
        <taxon>Metamonada</taxon>
        <taxon>Parabasalia</taxon>
        <taxon>Trichomonadida</taxon>
        <taxon>Trichomonadidae</taxon>
        <taxon>Trichomonas</taxon>
    </lineage>
</organism>
<protein>
    <recommendedName>
        <fullName evidence="2">receptor protein-tyrosine kinase</fullName>
        <ecNumber evidence="2">2.7.10.1</ecNumber>
    </recommendedName>
</protein>
<feature type="region of interest" description="Disordered" evidence="16">
    <location>
        <begin position="127"/>
        <end position="150"/>
    </location>
</feature>
<keyword evidence="6" id="KW-0732">Signal</keyword>
<keyword evidence="11" id="KW-0472">Membrane</keyword>
<dbReference type="GO" id="GO:0005524">
    <property type="term" value="F:ATP binding"/>
    <property type="evidence" value="ECO:0007669"/>
    <property type="project" value="UniProtKB-KW"/>
</dbReference>
<accession>A2FZD3</accession>
<evidence type="ECO:0000259" key="17">
    <source>
        <dbReference type="Pfam" id="PF12810"/>
    </source>
</evidence>
<keyword evidence="8" id="KW-0418">Kinase</keyword>
<keyword evidence="12" id="KW-0829">Tyrosine-protein kinase</keyword>
<evidence type="ECO:0000256" key="14">
    <source>
        <dbReference type="ARBA" id="ARBA00023170"/>
    </source>
</evidence>
<evidence type="ECO:0000256" key="15">
    <source>
        <dbReference type="ARBA" id="ARBA00023180"/>
    </source>
</evidence>
<keyword evidence="7" id="KW-0547">Nucleotide-binding</keyword>
<reference evidence="18" key="1">
    <citation type="submission" date="2006-10" db="EMBL/GenBank/DDBJ databases">
        <authorList>
            <person name="Amadeo P."/>
            <person name="Zhao Q."/>
            <person name="Wortman J."/>
            <person name="Fraser-Liggett C."/>
            <person name="Carlton J."/>
        </authorList>
    </citation>
    <scope>NUCLEOTIDE SEQUENCE</scope>
    <source>
        <strain evidence="18">G3</strain>
    </source>
</reference>
<keyword evidence="13" id="KW-1015">Disulfide bond</keyword>
<dbReference type="EC" id="2.7.10.1" evidence="2"/>
<comment type="subcellular location">
    <subcellularLocation>
        <location evidence="1">Cell membrane</location>
        <topology evidence="1">Single-pass type I membrane protein</topology>
    </subcellularLocation>
</comment>
<keyword evidence="14" id="KW-0675">Receptor</keyword>
<evidence type="ECO:0000256" key="10">
    <source>
        <dbReference type="ARBA" id="ARBA00022989"/>
    </source>
</evidence>
<dbReference type="KEGG" id="tva:4747412"/>
<dbReference type="VEuPathDB" id="TrichDB:TVAG_137480"/>
<name>A2FZD3_TRIV3</name>
<keyword evidence="4" id="KW-0808">Transferase</keyword>
<dbReference type="GO" id="GO:0004714">
    <property type="term" value="F:transmembrane receptor protein tyrosine kinase activity"/>
    <property type="evidence" value="ECO:0007669"/>
    <property type="project" value="UniProtKB-EC"/>
</dbReference>
<keyword evidence="3" id="KW-1003">Cell membrane</keyword>
<keyword evidence="9" id="KW-0067">ATP-binding</keyword>
<sequence length="273" mass="28954">MFLYLGGKGQDQVINYHSSIPAYGGWNFGGKGGIDFNETNVIPENGAGGGGASDLRLEYYDININESDENLLNKSIESRIIVAGSGGGACSGNQYDWGSPNGFPGGNTSAISNGPFTFGGNQTVGTLGKGKEGRSSFKNKQGGSGGNGSGYRGGYQLLPVTTNRGFYQVGGSGGSSYVSGHLECISPSHADDKESNKINSIHESGLYFTNTEIISGNDLMPNPYDDSYIRGHVGNGVCRITVLFYAICDTCNYRQNLHISLFLFICLIEINLT</sequence>
<dbReference type="EMBL" id="DS114171">
    <property type="protein sequence ID" value="EAX89739.1"/>
    <property type="molecule type" value="Genomic_DNA"/>
</dbReference>
<keyword evidence="5" id="KW-0812">Transmembrane</keyword>
<dbReference type="Pfam" id="PF12810">
    <property type="entry name" value="ALK_LTK_GRD"/>
    <property type="match status" value="1"/>
</dbReference>
<evidence type="ECO:0000256" key="9">
    <source>
        <dbReference type="ARBA" id="ARBA00022840"/>
    </source>
</evidence>
<keyword evidence="19" id="KW-1185">Reference proteome</keyword>
<evidence type="ECO:0000313" key="18">
    <source>
        <dbReference type="EMBL" id="EAX89739.1"/>
    </source>
</evidence>
<dbReference type="Proteomes" id="UP000001542">
    <property type="component" value="Unassembled WGS sequence"/>
</dbReference>
<dbReference type="InParanoid" id="A2FZD3"/>
<proteinExistence type="predicted"/>
<dbReference type="AlphaFoldDB" id="A2FZD3"/>
<evidence type="ECO:0000256" key="7">
    <source>
        <dbReference type="ARBA" id="ARBA00022741"/>
    </source>
</evidence>
<evidence type="ECO:0000256" key="13">
    <source>
        <dbReference type="ARBA" id="ARBA00023157"/>
    </source>
</evidence>
<keyword evidence="15" id="KW-0325">Glycoprotein</keyword>